<dbReference type="AlphaFoldDB" id="A0A0C3P8X2"/>
<dbReference type="SUPFAM" id="SSF52058">
    <property type="entry name" value="L domain-like"/>
    <property type="match status" value="1"/>
</dbReference>
<protein>
    <submittedName>
        <fullName evidence="1">Uncharacterized protein</fullName>
    </submittedName>
</protein>
<proteinExistence type="predicted"/>
<evidence type="ECO:0000313" key="1">
    <source>
        <dbReference type="EMBL" id="KIP01093.1"/>
    </source>
</evidence>
<dbReference type="EMBL" id="KN840945">
    <property type="protein sequence ID" value="KIP01093.1"/>
    <property type="molecule type" value="Genomic_DNA"/>
</dbReference>
<reference evidence="1 2" key="1">
    <citation type="journal article" date="2014" name="PLoS Genet.">
        <title>Analysis of the Phlebiopsis gigantea genome, transcriptome and secretome provides insight into its pioneer colonization strategies of wood.</title>
        <authorList>
            <person name="Hori C."/>
            <person name="Ishida T."/>
            <person name="Igarashi K."/>
            <person name="Samejima M."/>
            <person name="Suzuki H."/>
            <person name="Master E."/>
            <person name="Ferreira P."/>
            <person name="Ruiz-Duenas F.J."/>
            <person name="Held B."/>
            <person name="Canessa P."/>
            <person name="Larrondo L.F."/>
            <person name="Schmoll M."/>
            <person name="Druzhinina I.S."/>
            <person name="Kubicek C.P."/>
            <person name="Gaskell J.A."/>
            <person name="Kersten P."/>
            <person name="St John F."/>
            <person name="Glasner J."/>
            <person name="Sabat G."/>
            <person name="Splinter BonDurant S."/>
            <person name="Syed K."/>
            <person name="Yadav J."/>
            <person name="Mgbeahuruike A.C."/>
            <person name="Kovalchuk A."/>
            <person name="Asiegbu F.O."/>
            <person name="Lackner G."/>
            <person name="Hoffmeister D."/>
            <person name="Rencoret J."/>
            <person name="Gutierrez A."/>
            <person name="Sun H."/>
            <person name="Lindquist E."/>
            <person name="Barry K."/>
            <person name="Riley R."/>
            <person name="Grigoriev I.V."/>
            <person name="Henrissat B."/>
            <person name="Kues U."/>
            <person name="Berka R.M."/>
            <person name="Martinez A.T."/>
            <person name="Covert S.F."/>
            <person name="Blanchette R.A."/>
            <person name="Cullen D."/>
        </authorList>
    </citation>
    <scope>NUCLEOTIDE SEQUENCE [LARGE SCALE GENOMIC DNA]</scope>
    <source>
        <strain evidence="1 2">11061_1 CR5-6</strain>
    </source>
</reference>
<evidence type="ECO:0000313" key="2">
    <source>
        <dbReference type="Proteomes" id="UP000053257"/>
    </source>
</evidence>
<keyword evidence="2" id="KW-1185">Reference proteome</keyword>
<organism evidence="1 2">
    <name type="scientific">Phlebiopsis gigantea (strain 11061_1 CR5-6)</name>
    <name type="common">White-rot fungus</name>
    <name type="synonym">Peniophora gigantea</name>
    <dbReference type="NCBI Taxonomy" id="745531"/>
    <lineage>
        <taxon>Eukaryota</taxon>
        <taxon>Fungi</taxon>
        <taxon>Dikarya</taxon>
        <taxon>Basidiomycota</taxon>
        <taxon>Agaricomycotina</taxon>
        <taxon>Agaricomycetes</taxon>
        <taxon>Polyporales</taxon>
        <taxon>Phanerochaetaceae</taxon>
        <taxon>Phlebiopsis</taxon>
    </lineage>
</organism>
<dbReference type="Proteomes" id="UP000053257">
    <property type="component" value="Unassembled WGS sequence"/>
</dbReference>
<name>A0A0C3P8X2_PHLG1</name>
<accession>A0A0C3P8X2</accession>
<sequence length="397" mass="45024">MATNLPPLPSLISMVYPKPQTSPKPQVMVDAEQVAAALLAKIQEVACKTSEWYCTRPLDRAIIIIPSFHYTFPSGHLTDEDQPATWALWGKLYPEAAFKHFTLCDNDPQALSIIEHALEPSFLDHLTIGRAAPLSAVVYLLAHAIQLKTLSLSLGREHKPYLETFLYLPGLWKIQTLTLNYSGYLHLNLSHMLHLTTLILYQGSGGNPSNLRLYNDTHIPATVTHLEASIHAVTHIYSLANVKTLILHGYPEEEHDLESFQSCTSLTSLEIYPIGSFQSTPIPEELIQEFALNTVFPQVTLLKLHNSHHMQSRWDQESTIEFSMNSPTLKSSFPNLSYLYINAFWDVLGHPFYGETIEEMKDEFDSSIDRYNPTWSFEIEGFVKAVKANSWKMSYMQ</sequence>
<dbReference type="HOGENOM" id="CLU_717872_0_0_1"/>
<gene>
    <name evidence="1" type="ORF">PHLGIDRAFT_510710</name>
</gene>